<dbReference type="Gene3D" id="3.40.50.1820">
    <property type="entry name" value="alpha/beta hydrolase"/>
    <property type="match status" value="2"/>
</dbReference>
<protein>
    <submittedName>
        <fullName evidence="2">2-succinyl-6-hydroxy-2,4-cyclohexadiene-1-carboxy late synthase</fullName>
    </submittedName>
</protein>
<dbReference type="Pfam" id="PF12697">
    <property type="entry name" value="Abhydrolase_6"/>
    <property type="match status" value="1"/>
</dbReference>
<dbReference type="PANTHER" id="PTHR43798">
    <property type="entry name" value="MONOACYLGLYCEROL LIPASE"/>
    <property type="match status" value="1"/>
</dbReference>
<dbReference type="GO" id="GO:0016020">
    <property type="term" value="C:membrane"/>
    <property type="evidence" value="ECO:0007669"/>
    <property type="project" value="TreeGrafter"/>
</dbReference>
<dbReference type="InterPro" id="IPR050266">
    <property type="entry name" value="AB_hydrolase_sf"/>
</dbReference>
<evidence type="ECO:0000259" key="1">
    <source>
        <dbReference type="Pfam" id="PF12697"/>
    </source>
</evidence>
<organism evidence="2 3">
    <name type="scientific">Mobiluncus mulieris</name>
    <dbReference type="NCBI Taxonomy" id="2052"/>
    <lineage>
        <taxon>Bacteria</taxon>
        <taxon>Bacillati</taxon>
        <taxon>Actinomycetota</taxon>
        <taxon>Actinomycetes</taxon>
        <taxon>Actinomycetales</taxon>
        <taxon>Actinomycetaceae</taxon>
        <taxon>Mobiluncus</taxon>
    </lineage>
</organism>
<sequence>MYGKRGKRNGFFASSNTGGRPRVMFLPGLGETEAAWRPVIELLPEIEGRTAAVFGVGAETADWSLEAVTQRVAASLERPVHLVGLSLGAIVALNLTCQYPDKVASLFVSAPQAKPPQVLMRVQSALMRVLPAKTVCPPGVSKAELLAVLRTVANLDLTAGLGNIAVPTTVACGAKDWANLAAARDIAAAIPGARLVIVPGARHQWHQDNPGCFAAGLKRHLAL</sequence>
<dbReference type="GO" id="GO:0003824">
    <property type="term" value="F:catalytic activity"/>
    <property type="evidence" value="ECO:0007669"/>
    <property type="project" value="UniProtKB-ARBA"/>
</dbReference>
<dbReference type="PANTHER" id="PTHR43798:SF33">
    <property type="entry name" value="HYDROLASE, PUTATIVE (AFU_ORTHOLOGUE AFUA_2G14860)-RELATED"/>
    <property type="match status" value="1"/>
</dbReference>
<dbReference type="EMBL" id="UGGQ01000006">
    <property type="protein sequence ID" value="STO15627.1"/>
    <property type="molecule type" value="Genomic_DNA"/>
</dbReference>
<dbReference type="SUPFAM" id="SSF53474">
    <property type="entry name" value="alpha/beta-Hydrolases"/>
    <property type="match status" value="1"/>
</dbReference>
<evidence type="ECO:0000313" key="2">
    <source>
        <dbReference type="EMBL" id="STO15627.1"/>
    </source>
</evidence>
<dbReference type="InterPro" id="IPR000073">
    <property type="entry name" value="AB_hydrolase_1"/>
</dbReference>
<evidence type="ECO:0000313" key="3">
    <source>
        <dbReference type="Proteomes" id="UP000255284"/>
    </source>
</evidence>
<dbReference type="AlphaFoldDB" id="A0A8G2HQT2"/>
<comment type="caution">
    <text evidence="2">The sequence shown here is derived from an EMBL/GenBank/DDBJ whole genome shotgun (WGS) entry which is preliminary data.</text>
</comment>
<reference evidence="2 3" key="1">
    <citation type="submission" date="2018-06" db="EMBL/GenBank/DDBJ databases">
        <authorList>
            <consortium name="Pathogen Informatics"/>
            <person name="Doyle S."/>
        </authorList>
    </citation>
    <scope>NUCLEOTIDE SEQUENCE [LARGE SCALE GENOMIC DNA]</scope>
    <source>
        <strain evidence="2 3">NCTC11819</strain>
    </source>
</reference>
<dbReference type="InterPro" id="IPR029058">
    <property type="entry name" value="AB_hydrolase_fold"/>
</dbReference>
<accession>A0A8G2HQT2</accession>
<gene>
    <name evidence="2" type="ORF">NCTC11819_00168</name>
</gene>
<name>A0A8G2HQT2_9ACTO</name>
<proteinExistence type="predicted"/>
<feature type="domain" description="AB hydrolase-1" evidence="1">
    <location>
        <begin position="24"/>
        <end position="210"/>
    </location>
</feature>
<dbReference type="Proteomes" id="UP000255284">
    <property type="component" value="Unassembled WGS sequence"/>
</dbReference>